<evidence type="ECO:0000313" key="2">
    <source>
        <dbReference type="EMBL" id="KAJ9150824.1"/>
    </source>
</evidence>
<keyword evidence="3" id="KW-1185">Reference proteome</keyword>
<dbReference type="InterPro" id="IPR038883">
    <property type="entry name" value="AN11006-like"/>
</dbReference>
<comment type="caution">
    <text evidence="2">The sequence shown here is derived from an EMBL/GenBank/DDBJ whole genome shotgun (WGS) entry which is preliminary data.</text>
</comment>
<organism evidence="2 3">
    <name type="scientific">Pleurostoma richardsiae</name>
    <dbReference type="NCBI Taxonomy" id="41990"/>
    <lineage>
        <taxon>Eukaryota</taxon>
        <taxon>Fungi</taxon>
        <taxon>Dikarya</taxon>
        <taxon>Ascomycota</taxon>
        <taxon>Pezizomycotina</taxon>
        <taxon>Sordariomycetes</taxon>
        <taxon>Sordariomycetidae</taxon>
        <taxon>Calosphaeriales</taxon>
        <taxon>Pleurostomataceae</taxon>
        <taxon>Pleurostoma</taxon>
    </lineage>
</organism>
<dbReference type="PANTHER" id="PTHR42085:SF1">
    <property type="entry name" value="F-BOX DOMAIN-CONTAINING PROTEIN"/>
    <property type="match status" value="1"/>
</dbReference>
<proteinExistence type="predicted"/>
<name>A0AA38VLW6_9PEZI</name>
<feature type="region of interest" description="Disordered" evidence="1">
    <location>
        <begin position="423"/>
        <end position="452"/>
    </location>
</feature>
<gene>
    <name evidence="2" type="ORF">NKR23_g3453</name>
</gene>
<evidence type="ECO:0000256" key="1">
    <source>
        <dbReference type="SAM" id="MobiDB-lite"/>
    </source>
</evidence>
<dbReference type="AlphaFoldDB" id="A0AA38VLW6"/>
<dbReference type="Proteomes" id="UP001174694">
    <property type="component" value="Unassembled WGS sequence"/>
</dbReference>
<dbReference type="EMBL" id="JANBVO010000007">
    <property type="protein sequence ID" value="KAJ9150824.1"/>
    <property type="molecule type" value="Genomic_DNA"/>
</dbReference>
<accession>A0AA38VLW6</accession>
<reference evidence="2" key="1">
    <citation type="submission" date="2022-07" db="EMBL/GenBank/DDBJ databases">
        <title>Fungi with potential for degradation of polypropylene.</title>
        <authorList>
            <person name="Gostincar C."/>
        </authorList>
    </citation>
    <scope>NUCLEOTIDE SEQUENCE</scope>
    <source>
        <strain evidence="2">EXF-13308</strain>
    </source>
</reference>
<sequence>MTHHSNGRSKLEIAEAAQIYTANPLATSQIDGLHGSKIAETAETTQTPTADALSLLAHPFTPEQNSRTQLPIEVLLHITKFALSADEPIIDPFSKLNPDMMTDAEKTRGSQVAIHVLATCKTLYVEGKRLLYANNSFVFTSVESLGNFAKLDLKYRQDIKAIKLRLNPTSRYCDELSHTHYIWGPDYHSSLGKGVLVEATLDGCGPGTMCQGAAWPQLFVFLSTLCAFSDPKNDQELGGRRMFPNLMSLRIDFINASDLWCFDVPAVEFHKLTSHLLGCSVDELIVTGLPVRARGFPWYRSSFISDLQGMVKEGGLFFRGTPHFVKLGSSLEPLPGYYSKMRVMTASNPLWRCKDESWPSQPKIPHVAVVPPEKDHPSSVHSNRKTVWKRVPATKASEDERRWVEFDSCDGDILVDQTRASLNDSNYTCGKCGATHKQEDSENDEDTEREYG</sequence>
<protein>
    <submittedName>
        <fullName evidence="2">Uncharacterized protein</fullName>
    </submittedName>
</protein>
<evidence type="ECO:0000313" key="3">
    <source>
        <dbReference type="Proteomes" id="UP001174694"/>
    </source>
</evidence>
<dbReference type="PANTHER" id="PTHR42085">
    <property type="entry name" value="F-BOX DOMAIN-CONTAINING PROTEIN"/>
    <property type="match status" value="1"/>
</dbReference>
<feature type="compositionally biased region" description="Acidic residues" evidence="1">
    <location>
        <begin position="441"/>
        <end position="452"/>
    </location>
</feature>